<dbReference type="PANTHER" id="PTHR46268:SF15">
    <property type="entry name" value="UNIVERSAL STRESS PROTEIN HP_0031"/>
    <property type="match status" value="1"/>
</dbReference>
<proteinExistence type="inferred from homology"/>
<feature type="domain" description="UspA" evidence="2">
    <location>
        <begin position="1"/>
        <end position="113"/>
    </location>
</feature>
<dbReference type="PANTHER" id="PTHR46268">
    <property type="entry name" value="STRESS RESPONSE PROTEIN NHAX"/>
    <property type="match status" value="1"/>
</dbReference>
<dbReference type="InterPro" id="IPR006015">
    <property type="entry name" value="Universal_stress_UspA"/>
</dbReference>
<dbReference type="InterPro" id="IPR006016">
    <property type="entry name" value="UspA"/>
</dbReference>
<dbReference type="Gene3D" id="3.40.50.12370">
    <property type="match status" value="1"/>
</dbReference>
<dbReference type="SUPFAM" id="SSF52402">
    <property type="entry name" value="Adenine nucleotide alpha hydrolases-like"/>
    <property type="match status" value="2"/>
</dbReference>
<evidence type="ECO:0000313" key="3">
    <source>
        <dbReference type="EMBL" id="SDG55997.1"/>
    </source>
</evidence>
<dbReference type="RefSeq" id="WP_092615057.1">
    <property type="nucleotide sequence ID" value="NZ_FNCV01000001.1"/>
</dbReference>
<dbReference type="EMBL" id="FNCV01000001">
    <property type="protein sequence ID" value="SDG55997.1"/>
    <property type="molecule type" value="Genomic_DNA"/>
</dbReference>
<feature type="domain" description="UspA" evidence="2">
    <location>
        <begin position="154"/>
        <end position="273"/>
    </location>
</feature>
<evidence type="ECO:0000256" key="1">
    <source>
        <dbReference type="ARBA" id="ARBA00008791"/>
    </source>
</evidence>
<dbReference type="PRINTS" id="PR01438">
    <property type="entry name" value="UNVRSLSTRESS"/>
</dbReference>
<dbReference type="AlphaFoldDB" id="A0A1G7V8E6"/>
<dbReference type="STRING" id="83401.SAMN05421742_101575"/>
<evidence type="ECO:0000259" key="2">
    <source>
        <dbReference type="Pfam" id="PF00582"/>
    </source>
</evidence>
<sequence>MLKDILVHVDTGKHAPARLAVGLELAARFDAHLIGLHVKHHPHVPQFILSQLGPEVVQAQRAYADEAAEEARRMFEKQAKAAGVKYEWRAVGGHLVDVMCLNAKYVDLVIAGQVDPELEAVEGENELIDHLVLDAGRPVLVTPYIDNVKNLGSNIMVAWNGGREATRAVADAMPFLTRANKVHVLSVNPANGEHGDVPGADISLHLARHGVKADAQHVTVDNVDPGNLLLSRAADENVDLIVMGAYGRSRLRELVLGGVTRHILRHMTVPVLMSH</sequence>
<dbReference type="OrthoDB" id="9804721at2"/>
<dbReference type="Pfam" id="PF00582">
    <property type="entry name" value="Usp"/>
    <property type="match status" value="2"/>
</dbReference>
<accession>A0A1G7V8E6</accession>
<dbReference type="CDD" id="cd00293">
    <property type="entry name" value="USP-like"/>
    <property type="match status" value="1"/>
</dbReference>
<organism evidence="3 4">
    <name type="scientific">Roseospirillum parvum</name>
    <dbReference type="NCBI Taxonomy" id="83401"/>
    <lineage>
        <taxon>Bacteria</taxon>
        <taxon>Pseudomonadati</taxon>
        <taxon>Pseudomonadota</taxon>
        <taxon>Alphaproteobacteria</taxon>
        <taxon>Rhodospirillales</taxon>
        <taxon>Rhodospirillaceae</taxon>
        <taxon>Roseospirillum</taxon>
    </lineage>
</organism>
<protein>
    <submittedName>
        <fullName evidence="3">Universal stress protein family protein</fullName>
    </submittedName>
</protein>
<comment type="similarity">
    <text evidence="1">Belongs to the universal stress protein A family.</text>
</comment>
<gene>
    <name evidence="3" type="ORF">SAMN05421742_101575</name>
</gene>
<reference evidence="4" key="1">
    <citation type="submission" date="2016-10" db="EMBL/GenBank/DDBJ databases">
        <authorList>
            <person name="Varghese N."/>
            <person name="Submissions S."/>
        </authorList>
    </citation>
    <scope>NUCLEOTIDE SEQUENCE [LARGE SCALE GENOMIC DNA]</scope>
    <source>
        <strain evidence="4">930I</strain>
    </source>
</reference>
<keyword evidence="4" id="KW-1185">Reference proteome</keyword>
<name>A0A1G7V8E6_9PROT</name>
<evidence type="ECO:0000313" key="4">
    <source>
        <dbReference type="Proteomes" id="UP000217076"/>
    </source>
</evidence>
<dbReference type="Proteomes" id="UP000217076">
    <property type="component" value="Unassembled WGS sequence"/>
</dbReference>